<reference evidence="2" key="1">
    <citation type="submission" date="2015-04" db="EMBL/GenBank/DDBJ databases">
        <title>The genome sequence of the plant pathogenic Rhizarian Plasmodiophora brassicae reveals insights in its biotrophic life cycle and the origin of chitin synthesis.</title>
        <authorList>
            <person name="Schwelm A."/>
            <person name="Fogelqvist J."/>
            <person name="Knaust A."/>
            <person name="Julke S."/>
            <person name="Lilja T."/>
            <person name="Dhandapani V."/>
            <person name="Bonilla-Rosso G."/>
            <person name="Karlsson M."/>
            <person name="Shevchenko A."/>
            <person name="Choi S.R."/>
            <person name="Kim H.G."/>
            <person name="Park J.Y."/>
            <person name="Lim Y.P."/>
            <person name="Ludwig-Muller J."/>
            <person name="Dixelius C."/>
        </authorList>
    </citation>
    <scope>NUCLEOTIDE SEQUENCE</scope>
    <source>
        <tissue evidence="2">Potato root galls</tissue>
    </source>
</reference>
<name>A0A0H5QTK9_9EUKA</name>
<feature type="region of interest" description="Disordered" evidence="1">
    <location>
        <begin position="152"/>
        <end position="199"/>
    </location>
</feature>
<evidence type="ECO:0000256" key="1">
    <source>
        <dbReference type="SAM" id="MobiDB-lite"/>
    </source>
</evidence>
<protein>
    <recommendedName>
        <fullName evidence="3">RRM domain-containing protein</fullName>
    </recommendedName>
</protein>
<accession>A0A0H5QTK9</accession>
<dbReference type="EMBL" id="HACM01004813">
    <property type="protein sequence ID" value="CRZ05255.1"/>
    <property type="molecule type" value="Transcribed_RNA"/>
</dbReference>
<feature type="non-terminal residue" evidence="2">
    <location>
        <position position="1"/>
    </location>
</feature>
<dbReference type="GO" id="GO:0003676">
    <property type="term" value="F:nucleic acid binding"/>
    <property type="evidence" value="ECO:0007669"/>
    <property type="project" value="InterPro"/>
</dbReference>
<feature type="non-terminal residue" evidence="2">
    <location>
        <position position="199"/>
    </location>
</feature>
<dbReference type="AlphaFoldDB" id="A0A0H5QTK9"/>
<dbReference type="SUPFAM" id="SSF54928">
    <property type="entry name" value="RNA-binding domain, RBD"/>
    <property type="match status" value="1"/>
</dbReference>
<sequence>PPLIIMGTSRLFIGGLPDHITSDWIVNRFGAIDVHLSNRSNESSISSHHLTHQTSLFAFAQVPTDRVPFLIKKFNKSKFKGRLLRVEVASGDYKSGFSVDNGDGDNDDGNTGSKQVNSLTPYTAHPVAISKPITGSDNNIPGVIRIRVGRKRARHEYGQDTTNSKRIVFDNSDDDGDDRGKSNEVITPSATDDDDRRNE</sequence>
<dbReference type="InterPro" id="IPR012677">
    <property type="entry name" value="Nucleotide-bd_a/b_plait_sf"/>
</dbReference>
<feature type="region of interest" description="Disordered" evidence="1">
    <location>
        <begin position="95"/>
        <end position="118"/>
    </location>
</feature>
<evidence type="ECO:0008006" key="3">
    <source>
        <dbReference type="Google" id="ProtNLM"/>
    </source>
</evidence>
<dbReference type="InterPro" id="IPR035979">
    <property type="entry name" value="RBD_domain_sf"/>
</dbReference>
<evidence type="ECO:0000313" key="2">
    <source>
        <dbReference type="EMBL" id="CRZ05255.1"/>
    </source>
</evidence>
<organism evidence="2">
    <name type="scientific">Spongospora subterranea</name>
    <dbReference type="NCBI Taxonomy" id="70186"/>
    <lineage>
        <taxon>Eukaryota</taxon>
        <taxon>Sar</taxon>
        <taxon>Rhizaria</taxon>
        <taxon>Endomyxa</taxon>
        <taxon>Phytomyxea</taxon>
        <taxon>Plasmodiophorida</taxon>
        <taxon>Plasmodiophoridae</taxon>
        <taxon>Spongospora</taxon>
    </lineage>
</organism>
<proteinExistence type="predicted"/>
<dbReference type="Gene3D" id="3.30.70.330">
    <property type="match status" value="1"/>
</dbReference>